<dbReference type="EMBL" id="HACA01021574">
    <property type="protein sequence ID" value="CDW38935.1"/>
    <property type="molecule type" value="Transcribed_RNA"/>
</dbReference>
<accession>A0A0K2ULH3</accession>
<protein>
    <submittedName>
        <fullName evidence="1">Uncharacterized protein</fullName>
    </submittedName>
</protein>
<reference evidence="1" key="1">
    <citation type="submission" date="2014-05" db="EMBL/GenBank/DDBJ databases">
        <authorList>
            <person name="Chronopoulou M."/>
        </authorList>
    </citation>
    <scope>NUCLEOTIDE SEQUENCE</scope>
    <source>
        <tissue evidence="1">Whole organism</tissue>
    </source>
</reference>
<sequence>MSEEIHNENEGRLGEWDFRICGGFQLSIASLVRRCTEGSQRCIRRERLKLWKDNPLALVLPLIIPDPTSQQENKAKKHISLPSHKREKIFSGYFRIDSWTSKYKNSKHGLPIKGEPKYRPPEFILSNHPTHI</sequence>
<proteinExistence type="predicted"/>
<organism evidence="1">
    <name type="scientific">Lepeophtheirus salmonis</name>
    <name type="common">Salmon louse</name>
    <name type="synonym">Caligus salmonis</name>
    <dbReference type="NCBI Taxonomy" id="72036"/>
    <lineage>
        <taxon>Eukaryota</taxon>
        <taxon>Metazoa</taxon>
        <taxon>Ecdysozoa</taxon>
        <taxon>Arthropoda</taxon>
        <taxon>Crustacea</taxon>
        <taxon>Multicrustacea</taxon>
        <taxon>Hexanauplia</taxon>
        <taxon>Copepoda</taxon>
        <taxon>Siphonostomatoida</taxon>
        <taxon>Caligidae</taxon>
        <taxon>Lepeophtheirus</taxon>
    </lineage>
</organism>
<name>A0A0K2ULH3_LEPSM</name>
<evidence type="ECO:0000313" key="1">
    <source>
        <dbReference type="EMBL" id="CDW38935.1"/>
    </source>
</evidence>
<dbReference type="AlphaFoldDB" id="A0A0K2ULH3"/>